<keyword evidence="11" id="KW-1185">Reference proteome</keyword>
<keyword evidence="4 9" id="KW-0812">Transmembrane</keyword>
<evidence type="ECO:0000256" key="1">
    <source>
        <dbReference type="ARBA" id="ARBA00004141"/>
    </source>
</evidence>
<proteinExistence type="inferred from homology"/>
<keyword evidence="3" id="KW-0813">Transport</keyword>
<reference evidence="10" key="1">
    <citation type="submission" date="2021-03" db="EMBL/GenBank/DDBJ databases">
        <title>Evolutionary innovations through gain and loss of genes in the ectomycorrhizal Boletales.</title>
        <authorList>
            <person name="Wu G."/>
            <person name="Miyauchi S."/>
            <person name="Morin E."/>
            <person name="Yang Z.-L."/>
            <person name="Xu J."/>
            <person name="Martin F.M."/>
        </authorList>
    </citation>
    <scope>NUCLEOTIDE SEQUENCE</scope>
    <source>
        <strain evidence="10">BR01</strain>
    </source>
</reference>
<comment type="subcellular location">
    <subcellularLocation>
        <location evidence="1">Membrane</location>
        <topology evidence="1">Multi-pass membrane protein</topology>
    </subcellularLocation>
</comment>
<comment type="caution">
    <text evidence="10">The sequence shown here is derived from an EMBL/GenBank/DDBJ whole genome shotgun (WGS) entry which is preliminary data.</text>
</comment>
<keyword evidence="7 9" id="KW-1133">Transmembrane helix</keyword>
<evidence type="ECO:0000256" key="7">
    <source>
        <dbReference type="ARBA" id="ARBA00022989"/>
    </source>
</evidence>
<evidence type="ECO:0000256" key="6">
    <source>
        <dbReference type="ARBA" id="ARBA00022927"/>
    </source>
</evidence>
<dbReference type="EMBL" id="JAGFBS010000050">
    <property type="protein sequence ID" value="KAG6370490.1"/>
    <property type="molecule type" value="Genomic_DNA"/>
</dbReference>
<dbReference type="OrthoDB" id="9986677at2759"/>
<dbReference type="Pfam" id="PF03169">
    <property type="entry name" value="OPT"/>
    <property type="match status" value="1"/>
</dbReference>
<dbReference type="GO" id="GO:0016020">
    <property type="term" value="C:membrane"/>
    <property type="evidence" value="ECO:0007669"/>
    <property type="project" value="UniProtKB-SubCell"/>
</dbReference>
<evidence type="ECO:0000256" key="4">
    <source>
        <dbReference type="ARBA" id="ARBA00022692"/>
    </source>
</evidence>
<dbReference type="AlphaFoldDB" id="A0A8I3A5C8"/>
<dbReference type="PANTHER" id="PTHR22601">
    <property type="entry name" value="ISP4 LIKE PROTEIN"/>
    <property type="match status" value="1"/>
</dbReference>
<evidence type="ECO:0000256" key="8">
    <source>
        <dbReference type="ARBA" id="ARBA00023136"/>
    </source>
</evidence>
<comment type="similarity">
    <text evidence="2">Belongs to the oligopeptide OPT transporter family.</text>
</comment>
<evidence type="ECO:0000313" key="10">
    <source>
        <dbReference type="EMBL" id="KAG6370490.1"/>
    </source>
</evidence>
<evidence type="ECO:0000313" key="11">
    <source>
        <dbReference type="Proteomes" id="UP000683000"/>
    </source>
</evidence>
<name>A0A8I3A5C8_9AGAM</name>
<accession>A0A8I3A5C8</accession>
<evidence type="ECO:0000256" key="3">
    <source>
        <dbReference type="ARBA" id="ARBA00022448"/>
    </source>
</evidence>
<keyword evidence="5" id="KW-0571">Peptide transport</keyword>
<evidence type="ECO:0000256" key="2">
    <source>
        <dbReference type="ARBA" id="ARBA00008807"/>
    </source>
</evidence>
<keyword evidence="6" id="KW-0653">Protein transport</keyword>
<dbReference type="InterPro" id="IPR004648">
    <property type="entry name" value="Oligpept_transpt"/>
</dbReference>
<organism evidence="10 11">
    <name type="scientific">Boletus reticuloceps</name>
    <dbReference type="NCBI Taxonomy" id="495285"/>
    <lineage>
        <taxon>Eukaryota</taxon>
        <taxon>Fungi</taxon>
        <taxon>Dikarya</taxon>
        <taxon>Basidiomycota</taxon>
        <taxon>Agaricomycotina</taxon>
        <taxon>Agaricomycetes</taxon>
        <taxon>Agaricomycetidae</taxon>
        <taxon>Boletales</taxon>
        <taxon>Boletineae</taxon>
        <taxon>Boletaceae</taxon>
        <taxon>Boletoideae</taxon>
        <taxon>Boletus</taxon>
    </lineage>
</organism>
<dbReference type="GO" id="GO:0015031">
    <property type="term" value="P:protein transport"/>
    <property type="evidence" value="ECO:0007669"/>
    <property type="project" value="UniProtKB-KW"/>
</dbReference>
<evidence type="ECO:0000256" key="5">
    <source>
        <dbReference type="ARBA" id="ARBA00022856"/>
    </source>
</evidence>
<sequence length="369" mass="41204">MTCAGRGAGCLPLTFASSGKNLRGTTVKWKFWNDDGMREQPMANEDIDPHYAQMLKVNLGLSYPDAPNSWYYATFMVSFVVALVVIYKNDSTLPWWGFVIAVVLATISILFLGALSAITGVTLSIHDCRILASWKAYGQHVLCIVTIRFHRPFCCSVILRSANIGLPGNTAINKDLYVMKDTKLPPRAAFTAQIIGTLLGAILNYFSVQGTNIWSGQQPQAYNSQAIAGGGLSHELFSVGMRYQWVPLSYLVGLAAPVPFWLVHRYWPKLLSAWGYQLLSQVVGWLGGGINSMVLSYFMITFASQWWIRTRYPSWFQKYNYLVGTGVFLFRVCVRRPPYTVWQLSTVVPKSWFSFAVEGAAGTSHLFPA</sequence>
<feature type="transmembrane region" description="Helical" evidence="9">
    <location>
        <begin position="245"/>
        <end position="263"/>
    </location>
</feature>
<feature type="transmembrane region" description="Helical" evidence="9">
    <location>
        <begin position="93"/>
        <end position="125"/>
    </location>
</feature>
<dbReference type="InterPro" id="IPR004813">
    <property type="entry name" value="OPT"/>
</dbReference>
<feature type="transmembrane region" description="Helical" evidence="9">
    <location>
        <begin position="70"/>
        <end position="87"/>
    </location>
</feature>
<dbReference type="Proteomes" id="UP000683000">
    <property type="component" value="Unassembled WGS sequence"/>
</dbReference>
<gene>
    <name evidence="10" type="ORF">JVT61DRAFT_11977</name>
</gene>
<protein>
    <submittedName>
        <fullName evidence="10">OPT oligopeptide transporter protein-domain-containing protein</fullName>
    </submittedName>
</protein>
<dbReference type="GO" id="GO:0035673">
    <property type="term" value="F:oligopeptide transmembrane transporter activity"/>
    <property type="evidence" value="ECO:0007669"/>
    <property type="project" value="InterPro"/>
</dbReference>
<keyword evidence="8 9" id="KW-0472">Membrane</keyword>
<evidence type="ECO:0000256" key="9">
    <source>
        <dbReference type="SAM" id="Phobius"/>
    </source>
</evidence>
<feature type="transmembrane region" description="Helical" evidence="9">
    <location>
        <begin position="283"/>
        <end position="308"/>
    </location>
</feature>